<comment type="caution">
    <text evidence="2">The sequence shown here is derived from an EMBL/GenBank/DDBJ whole genome shotgun (WGS) entry which is preliminary data.</text>
</comment>
<dbReference type="Proteomes" id="UP000016033">
    <property type="component" value="Unassembled WGS sequence"/>
</dbReference>
<keyword evidence="1" id="KW-0812">Transmembrane</keyword>
<keyword evidence="1" id="KW-0472">Membrane</keyword>
<evidence type="ECO:0000256" key="1">
    <source>
        <dbReference type="SAM" id="Phobius"/>
    </source>
</evidence>
<sequence length="111" mass="12493">MSEAVLIALIGGVQAVTLGVLGILAKRVGSVRRTTRAVQEDTAATREQVVNHHTTNLRVENDSRHAETAGWFRELRRDIGGMREDIRGLRSDHRNLSTRVDKLQQKEDDHE</sequence>
<keyword evidence="1" id="KW-1133">Transmembrane helix</keyword>
<reference evidence="2 3" key="1">
    <citation type="journal article" date="2013" name="Genome Announc.">
        <title>Whole-genome sequences of five oyster-associated bacteria show potential for crude oil hydrocarbon degradation.</title>
        <authorList>
            <person name="Chauhan A."/>
            <person name="Green S."/>
            <person name="Pathak A."/>
            <person name="Thomas J."/>
            <person name="Venkatramanan R."/>
        </authorList>
    </citation>
    <scope>NUCLEOTIDE SEQUENCE [LARGE SCALE GENOMIC DNA]</scope>
    <source>
        <strain evidence="2 3">MF109</strain>
    </source>
</reference>
<dbReference type="EMBL" id="ATAO01000193">
    <property type="protein sequence ID" value="EQM75915.1"/>
    <property type="molecule type" value="Genomic_DNA"/>
</dbReference>
<proteinExistence type="predicted"/>
<gene>
    <name evidence="2" type="ORF">L687_18565</name>
</gene>
<organism evidence="2 3">
    <name type="scientific">Microbacterium maritypicum MF109</name>
    <dbReference type="NCBI Taxonomy" id="1333857"/>
    <lineage>
        <taxon>Bacteria</taxon>
        <taxon>Bacillati</taxon>
        <taxon>Actinomycetota</taxon>
        <taxon>Actinomycetes</taxon>
        <taxon>Micrococcales</taxon>
        <taxon>Microbacteriaceae</taxon>
        <taxon>Microbacterium</taxon>
    </lineage>
</organism>
<dbReference type="AlphaFoldDB" id="T5KFT8"/>
<dbReference type="PATRIC" id="fig|1333857.3.peg.2082"/>
<dbReference type="RefSeq" id="WP_021200042.1">
    <property type="nucleotide sequence ID" value="NZ_ATAO01000193.1"/>
</dbReference>
<evidence type="ECO:0000313" key="3">
    <source>
        <dbReference type="Proteomes" id="UP000016033"/>
    </source>
</evidence>
<evidence type="ECO:0000313" key="2">
    <source>
        <dbReference type="EMBL" id="EQM75915.1"/>
    </source>
</evidence>
<name>T5KFT8_MICMQ</name>
<protein>
    <submittedName>
        <fullName evidence="2">Uncharacterized protein</fullName>
    </submittedName>
</protein>
<accession>T5KFT8</accession>
<feature type="transmembrane region" description="Helical" evidence="1">
    <location>
        <begin position="6"/>
        <end position="25"/>
    </location>
</feature>